<dbReference type="Gene3D" id="3.40.50.11550">
    <property type="match status" value="1"/>
</dbReference>
<feature type="domain" description="Haem-binding uptake Tiki superfamily ChaN" evidence="1">
    <location>
        <begin position="47"/>
        <end position="247"/>
    </location>
</feature>
<reference evidence="2" key="1">
    <citation type="submission" date="2018-06" db="EMBL/GenBank/DDBJ databases">
        <authorList>
            <person name="Zhirakovskaya E."/>
        </authorList>
    </citation>
    <scope>NUCLEOTIDE SEQUENCE</scope>
</reference>
<proteinExistence type="predicted"/>
<evidence type="ECO:0000313" key="2">
    <source>
        <dbReference type="EMBL" id="VAX09050.1"/>
    </source>
</evidence>
<dbReference type="CDD" id="cd14727">
    <property type="entry name" value="ChanN-like"/>
    <property type="match status" value="1"/>
</dbReference>
<name>A0A3B1BF64_9ZZZZ</name>
<dbReference type="EMBL" id="UOFX01000044">
    <property type="protein sequence ID" value="VAX09050.1"/>
    <property type="molecule type" value="Genomic_DNA"/>
</dbReference>
<gene>
    <name evidence="2" type="ORF">MNBD_GAMMA26-2265</name>
</gene>
<organism evidence="2">
    <name type="scientific">hydrothermal vent metagenome</name>
    <dbReference type="NCBI Taxonomy" id="652676"/>
    <lineage>
        <taxon>unclassified sequences</taxon>
        <taxon>metagenomes</taxon>
        <taxon>ecological metagenomes</taxon>
    </lineage>
</organism>
<sequence length="281" mass="32254">MSHITLNRPLILIICYVCMALLLSSCATMPGTVYDLKKGKPVLMSVLLAQLNSYRVVFVGEAHDSDIDHAMQLGIIRQFHSNGKQIAVGLEMVPASFQPILDAWIAKKISEAEFSRMFSDVWSISYAYYEEIFNYARENNIPLVGLNITKKTFKKVSRDGVGMEPPDLLRKLKYSMCVQEFKYARAMRQYLVNLNHRQGNFNKMCDTQRFREAFMAWRIVDYLRSSEDTMIVLTGSAHAQKNAIPAMLRRHGEQNYAVLLPYNFSDILQANVTLREGDFVW</sequence>
<dbReference type="InterPro" id="IPR007314">
    <property type="entry name" value="Cofac_haem-bd_dom"/>
</dbReference>
<dbReference type="AlphaFoldDB" id="A0A3B1BF64"/>
<dbReference type="Pfam" id="PF04187">
    <property type="entry name" value="Cofac_haem_bdg"/>
    <property type="match status" value="1"/>
</dbReference>
<accession>A0A3B1BF64</accession>
<evidence type="ECO:0000259" key="1">
    <source>
        <dbReference type="Pfam" id="PF04187"/>
    </source>
</evidence>
<protein>
    <recommendedName>
        <fullName evidence="1">Haem-binding uptake Tiki superfamily ChaN domain-containing protein</fullName>
    </recommendedName>
</protein>
<dbReference type="SUPFAM" id="SSF159501">
    <property type="entry name" value="EreA/ChaN-like"/>
    <property type="match status" value="1"/>
</dbReference>